<protein>
    <submittedName>
        <fullName evidence="1">Uncharacterized protein</fullName>
    </submittedName>
</protein>
<comment type="caution">
    <text evidence="1">The sequence shown here is derived from an EMBL/GenBank/DDBJ whole genome shotgun (WGS) entry which is preliminary data.</text>
</comment>
<proteinExistence type="predicted"/>
<evidence type="ECO:0000313" key="1">
    <source>
        <dbReference type="EMBL" id="ETF07821.1"/>
    </source>
</evidence>
<dbReference type="HOGENOM" id="CLU_3295202_0_0_6"/>
<gene>
    <name evidence="1" type="ORF">PMO01_15280</name>
</gene>
<dbReference type="Proteomes" id="UP000024771">
    <property type="component" value="Chromosome"/>
</dbReference>
<dbReference type="AlphaFoldDB" id="V8R6S7"/>
<accession>V8R6S7</accession>
<dbReference type="EMBL" id="AYMZ01000006">
    <property type="protein sequence ID" value="ETF07821.1"/>
    <property type="molecule type" value="Genomic_DNA"/>
</dbReference>
<reference evidence="1" key="1">
    <citation type="journal article" date="2014" name="Genome Announc.">
        <title>Draft Genome Sequence of Pseudomonas moraviensis R28-S.</title>
        <authorList>
            <person name="Hunter S.S."/>
            <person name="Yano H."/>
            <person name="Loftie-Eaton W."/>
            <person name="Hughes J."/>
            <person name="De Gelder L."/>
            <person name="Stragier P."/>
            <person name="De Vos P."/>
            <person name="Settles M.L."/>
            <person name="Top E.M."/>
        </authorList>
    </citation>
    <scope>NUCLEOTIDE SEQUENCE [LARGE SCALE GENOMIC DNA]</scope>
    <source>
        <strain evidence="1">R28-S</strain>
    </source>
</reference>
<name>V8R6S7_9PSED</name>
<organism evidence="1">
    <name type="scientific">Pseudomonas moraviensis R28-S</name>
    <dbReference type="NCBI Taxonomy" id="1395516"/>
    <lineage>
        <taxon>Bacteria</taxon>
        <taxon>Pseudomonadati</taxon>
        <taxon>Pseudomonadota</taxon>
        <taxon>Gammaproteobacteria</taxon>
        <taxon>Pseudomonadales</taxon>
        <taxon>Pseudomonadaceae</taxon>
        <taxon>Pseudomonas</taxon>
    </lineage>
</organism>
<sequence>MAQTSKNKDRSLPQLHVEAAEGCDLFKALPFKRVTSQNQA</sequence>